<dbReference type="EMBL" id="SMFX01000001">
    <property type="protein sequence ID" value="TCK19512.1"/>
    <property type="molecule type" value="Genomic_DNA"/>
</dbReference>
<feature type="domain" description="HDOD" evidence="1">
    <location>
        <begin position="39"/>
        <end position="234"/>
    </location>
</feature>
<evidence type="ECO:0000313" key="2">
    <source>
        <dbReference type="EMBL" id="TCK19512.1"/>
    </source>
</evidence>
<dbReference type="AlphaFoldDB" id="A0A4R1HQB1"/>
<dbReference type="InterPro" id="IPR013976">
    <property type="entry name" value="HDOD"/>
</dbReference>
<organism evidence="2 3">
    <name type="scientific">Thiogranum longum</name>
    <dbReference type="NCBI Taxonomy" id="1537524"/>
    <lineage>
        <taxon>Bacteria</taxon>
        <taxon>Pseudomonadati</taxon>
        <taxon>Pseudomonadota</taxon>
        <taxon>Gammaproteobacteria</taxon>
        <taxon>Chromatiales</taxon>
        <taxon>Ectothiorhodospiraceae</taxon>
        <taxon>Thiogranum</taxon>
    </lineage>
</organism>
<dbReference type="PROSITE" id="PS51833">
    <property type="entry name" value="HDOD"/>
    <property type="match status" value="1"/>
</dbReference>
<dbReference type="PANTHER" id="PTHR33525">
    <property type="match status" value="1"/>
</dbReference>
<dbReference type="InterPro" id="IPR003607">
    <property type="entry name" value="HD/PDEase_dom"/>
</dbReference>
<keyword evidence="2" id="KW-0808">Transferase</keyword>
<keyword evidence="3" id="KW-1185">Reference proteome</keyword>
<dbReference type="CDD" id="cd00077">
    <property type="entry name" value="HDc"/>
    <property type="match status" value="1"/>
</dbReference>
<name>A0A4R1HQB1_9GAMM</name>
<dbReference type="InterPro" id="IPR052340">
    <property type="entry name" value="RNase_Y/CdgJ"/>
</dbReference>
<dbReference type="SUPFAM" id="SSF109604">
    <property type="entry name" value="HD-domain/PDEase-like"/>
    <property type="match status" value="1"/>
</dbReference>
<dbReference type="Gene3D" id="1.10.3210.10">
    <property type="entry name" value="Hypothetical protein af1432"/>
    <property type="match status" value="1"/>
</dbReference>
<gene>
    <name evidence="2" type="ORF">DFR30_2825</name>
</gene>
<dbReference type="RefSeq" id="WP_132974241.1">
    <property type="nucleotide sequence ID" value="NZ_SMFX01000001.1"/>
</dbReference>
<dbReference type="NCBIfam" id="TIGR00277">
    <property type="entry name" value="HDIG"/>
    <property type="match status" value="1"/>
</dbReference>
<sequence length="310" mass="33835">MHFRHNPGKLAWTFVHQMNRESTSMTLDAKDLITDTLELASLPSVVTTAMGLLNNPNTSASDIGEVISQDPALTIKLLRIVNSAFYGFPSQIDTISRAITIIGTRELTDLILGSSAIQVFTRLPNQLVSMQQFWSHSLYAGVVARILARHLRAPNTERCFVMGLLHDVGALILFRQKPVEARQALEMARANDLPLHVAEREILGFDHGAVGAELMRSWNLPESFATVARYHHQPSAAENHRLETATIHLADVITGMVHVTAAGTSCPAPLEPGAWELTGLSVDIIEDVSAEADILFEEASTVILPHGEAA</sequence>
<evidence type="ECO:0000259" key="1">
    <source>
        <dbReference type="PROSITE" id="PS51833"/>
    </source>
</evidence>
<evidence type="ECO:0000313" key="3">
    <source>
        <dbReference type="Proteomes" id="UP000295707"/>
    </source>
</evidence>
<dbReference type="InterPro" id="IPR006675">
    <property type="entry name" value="HDIG_dom"/>
</dbReference>
<dbReference type="PANTHER" id="PTHR33525:SF3">
    <property type="entry name" value="RIBONUCLEASE Y"/>
    <property type="match status" value="1"/>
</dbReference>
<dbReference type="OrthoDB" id="9770715at2"/>
<dbReference type="GO" id="GO:0016740">
    <property type="term" value="F:transferase activity"/>
    <property type="evidence" value="ECO:0007669"/>
    <property type="project" value="UniProtKB-KW"/>
</dbReference>
<accession>A0A4R1HQB1</accession>
<protein>
    <submittedName>
        <fullName evidence="2">Putative nucleotidyltransferase with HDIG domain</fullName>
    </submittedName>
</protein>
<proteinExistence type="predicted"/>
<dbReference type="Pfam" id="PF08668">
    <property type="entry name" value="HDOD"/>
    <property type="match status" value="1"/>
</dbReference>
<reference evidence="2 3" key="1">
    <citation type="submission" date="2019-03" db="EMBL/GenBank/DDBJ databases">
        <title>Genomic Encyclopedia of Type Strains, Phase IV (KMG-IV): sequencing the most valuable type-strain genomes for metagenomic binning, comparative biology and taxonomic classification.</title>
        <authorList>
            <person name="Goeker M."/>
        </authorList>
    </citation>
    <scope>NUCLEOTIDE SEQUENCE [LARGE SCALE GENOMIC DNA]</scope>
    <source>
        <strain evidence="2 3">DSM 19610</strain>
    </source>
</reference>
<dbReference type="Proteomes" id="UP000295707">
    <property type="component" value="Unassembled WGS sequence"/>
</dbReference>
<comment type="caution">
    <text evidence="2">The sequence shown here is derived from an EMBL/GenBank/DDBJ whole genome shotgun (WGS) entry which is preliminary data.</text>
</comment>